<dbReference type="RefSeq" id="WP_041048922.1">
    <property type="nucleotide sequence ID" value="NZ_JXAK01000031.1"/>
</dbReference>
<dbReference type="EMBL" id="JXAK01000031">
    <property type="protein sequence ID" value="KIL39797.1"/>
    <property type="molecule type" value="Genomic_DNA"/>
</dbReference>
<comment type="caution">
    <text evidence="2">The sequence shown here is derived from an EMBL/GenBank/DDBJ whole genome shotgun (WGS) entry which is preliminary data.</text>
</comment>
<keyword evidence="1" id="KW-1133">Transmembrane helix</keyword>
<keyword evidence="1" id="KW-0472">Membrane</keyword>
<protein>
    <recommendedName>
        <fullName evidence="4">DUF1232 domain-containing protein</fullName>
    </recommendedName>
</protein>
<name>A0ABR5AFL0_9BACL</name>
<proteinExistence type="predicted"/>
<evidence type="ECO:0000313" key="3">
    <source>
        <dbReference type="Proteomes" id="UP000031967"/>
    </source>
</evidence>
<organism evidence="2 3">
    <name type="scientific">Gordoniibacillus kamchatkensis</name>
    <dbReference type="NCBI Taxonomy" id="1590651"/>
    <lineage>
        <taxon>Bacteria</taxon>
        <taxon>Bacillati</taxon>
        <taxon>Bacillota</taxon>
        <taxon>Bacilli</taxon>
        <taxon>Bacillales</taxon>
        <taxon>Paenibacillaceae</taxon>
        <taxon>Gordoniibacillus</taxon>
    </lineage>
</organism>
<evidence type="ECO:0000313" key="2">
    <source>
        <dbReference type="EMBL" id="KIL39797.1"/>
    </source>
</evidence>
<gene>
    <name evidence="2" type="ORF">SD70_18060</name>
</gene>
<sequence length="80" mass="9548">MFKTVRWWSLRRWGRAVARVWRIIRSPQVPLRVKLLFVVPVLLYWVLPDALPGLPFDDIAVTLLLTGWFASYTERKYPHL</sequence>
<keyword evidence="1" id="KW-0812">Transmembrane</keyword>
<feature type="transmembrane region" description="Helical" evidence="1">
    <location>
        <begin position="29"/>
        <end position="47"/>
    </location>
</feature>
<evidence type="ECO:0008006" key="4">
    <source>
        <dbReference type="Google" id="ProtNLM"/>
    </source>
</evidence>
<accession>A0ABR5AFL0</accession>
<dbReference type="Proteomes" id="UP000031967">
    <property type="component" value="Unassembled WGS sequence"/>
</dbReference>
<reference evidence="2 3" key="1">
    <citation type="submission" date="2014-12" db="EMBL/GenBank/DDBJ databases">
        <title>Draft genome sequence of Paenibacillus kamchatkensis strain B-2647.</title>
        <authorList>
            <person name="Karlyshev A.V."/>
            <person name="Kudryashova E.B."/>
        </authorList>
    </citation>
    <scope>NUCLEOTIDE SEQUENCE [LARGE SCALE GENOMIC DNA]</scope>
    <source>
        <strain evidence="2 3">VKM B-2647</strain>
    </source>
</reference>
<keyword evidence="3" id="KW-1185">Reference proteome</keyword>
<evidence type="ECO:0000256" key="1">
    <source>
        <dbReference type="SAM" id="Phobius"/>
    </source>
</evidence>